<keyword evidence="4 6" id="KW-0472">Membrane</keyword>
<comment type="caution">
    <text evidence="8">The sequence shown here is derived from an EMBL/GenBank/DDBJ whole genome shotgun (WGS) entry which is preliminary data.</text>
</comment>
<feature type="domain" description="TM2" evidence="7">
    <location>
        <begin position="68"/>
        <end position="121"/>
    </location>
</feature>
<evidence type="ECO:0000256" key="2">
    <source>
        <dbReference type="ARBA" id="ARBA00022692"/>
    </source>
</evidence>
<dbReference type="InterPro" id="IPR007829">
    <property type="entry name" value="TM2"/>
</dbReference>
<gene>
    <name evidence="8" type="ORF">RB614_25795</name>
</gene>
<feature type="compositionally biased region" description="Low complexity" evidence="5">
    <location>
        <begin position="10"/>
        <end position="20"/>
    </location>
</feature>
<evidence type="ECO:0000256" key="3">
    <source>
        <dbReference type="ARBA" id="ARBA00022989"/>
    </source>
</evidence>
<organism evidence="8 9">
    <name type="scientific">Phytohabitans maris</name>
    <dbReference type="NCBI Taxonomy" id="3071409"/>
    <lineage>
        <taxon>Bacteria</taxon>
        <taxon>Bacillati</taxon>
        <taxon>Actinomycetota</taxon>
        <taxon>Actinomycetes</taxon>
        <taxon>Micromonosporales</taxon>
        <taxon>Micromonosporaceae</taxon>
    </lineage>
</organism>
<comment type="subcellular location">
    <subcellularLocation>
        <location evidence="1">Membrane</location>
        <topology evidence="1">Multi-pass membrane protein</topology>
    </subcellularLocation>
</comment>
<evidence type="ECO:0000256" key="1">
    <source>
        <dbReference type="ARBA" id="ARBA00004141"/>
    </source>
</evidence>
<accession>A0ABU0ZLU1</accession>
<keyword evidence="9" id="KW-1185">Reference proteome</keyword>
<evidence type="ECO:0000313" key="9">
    <source>
        <dbReference type="Proteomes" id="UP001230908"/>
    </source>
</evidence>
<proteinExistence type="predicted"/>
<evidence type="ECO:0000259" key="7">
    <source>
        <dbReference type="Pfam" id="PF05154"/>
    </source>
</evidence>
<evidence type="ECO:0000256" key="6">
    <source>
        <dbReference type="SAM" id="Phobius"/>
    </source>
</evidence>
<sequence>MSGPFPPRPGQTQPGQNQGPVFGSPFPGPAGYPLSAYPQSPAVPYSPAVSPPAAPFGLDPLTGLPLSDKSRTVAGLLQIFLGGFAVGRFYTGHVGLALGQLAAVWVPALTLCCIGTLFSFIGGFLLWFFMPLGTIWPLVDGIVLLARGGTDAQGRVLRS</sequence>
<evidence type="ECO:0000256" key="4">
    <source>
        <dbReference type="ARBA" id="ARBA00023136"/>
    </source>
</evidence>
<dbReference type="EMBL" id="JAVHUY010000026">
    <property type="protein sequence ID" value="MDQ7907943.1"/>
    <property type="molecule type" value="Genomic_DNA"/>
</dbReference>
<dbReference type="Pfam" id="PF05154">
    <property type="entry name" value="TM2"/>
    <property type="match status" value="1"/>
</dbReference>
<dbReference type="RefSeq" id="WP_308715216.1">
    <property type="nucleotide sequence ID" value="NZ_JAVHUY010000026.1"/>
</dbReference>
<dbReference type="Proteomes" id="UP001230908">
    <property type="component" value="Unassembled WGS sequence"/>
</dbReference>
<evidence type="ECO:0000256" key="5">
    <source>
        <dbReference type="SAM" id="MobiDB-lite"/>
    </source>
</evidence>
<evidence type="ECO:0000313" key="8">
    <source>
        <dbReference type="EMBL" id="MDQ7907943.1"/>
    </source>
</evidence>
<protein>
    <submittedName>
        <fullName evidence="8">NINE protein</fullName>
    </submittedName>
</protein>
<keyword evidence="3 6" id="KW-1133">Transmembrane helix</keyword>
<keyword evidence="2 6" id="KW-0812">Transmembrane</keyword>
<feature type="region of interest" description="Disordered" evidence="5">
    <location>
        <begin position="1"/>
        <end position="27"/>
    </location>
</feature>
<name>A0ABU0ZLU1_9ACTN</name>
<feature type="transmembrane region" description="Helical" evidence="6">
    <location>
        <begin position="102"/>
        <end position="129"/>
    </location>
</feature>
<reference evidence="8 9" key="1">
    <citation type="submission" date="2023-08" db="EMBL/GenBank/DDBJ databases">
        <title>Phytohabitans sansha sp. nov., isolated from marine sediment.</title>
        <authorList>
            <person name="Zhao Y."/>
            <person name="Yi K."/>
        </authorList>
    </citation>
    <scope>NUCLEOTIDE SEQUENCE [LARGE SCALE GENOMIC DNA]</scope>
    <source>
        <strain evidence="8 9">ZYX-F-186</strain>
    </source>
</reference>
<feature type="transmembrane region" description="Helical" evidence="6">
    <location>
        <begin position="73"/>
        <end position="90"/>
    </location>
</feature>